<keyword evidence="2" id="KW-0326">Glycosidase</keyword>
<dbReference type="Proteomes" id="UP000475905">
    <property type="component" value="Unassembled WGS sequence"/>
</dbReference>
<dbReference type="InterPro" id="IPR048913">
    <property type="entry name" value="BetaGal_gal-bd"/>
</dbReference>
<name>A0A6L3KUC2_9BACE</name>
<dbReference type="InterPro" id="IPR001944">
    <property type="entry name" value="Glycoside_Hdrlase_35"/>
</dbReference>
<evidence type="ECO:0000313" key="5">
    <source>
        <dbReference type="EMBL" id="KAA5464211.1"/>
    </source>
</evidence>
<evidence type="ECO:0000259" key="3">
    <source>
        <dbReference type="Pfam" id="PF21317"/>
    </source>
</evidence>
<dbReference type="Pfam" id="PF21467">
    <property type="entry name" value="BetaGal_gal-bd"/>
    <property type="match status" value="1"/>
</dbReference>
<proteinExistence type="predicted"/>
<dbReference type="GO" id="GO:0004553">
    <property type="term" value="F:hydrolase activity, hydrolyzing O-glycosyl compounds"/>
    <property type="evidence" value="ECO:0007669"/>
    <property type="project" value="InterPro"/>
</dbReference>
<dbReference type="Pfam" id="PF21317">
    <property type="entry name" value="BetaGal_ABD_1"/>
    <property type="match status" value="1"/>
</dbReference>
<evidence type="ECO:0000259" key="4">
    <source>
        <dbReference type="Pfam" id="PF21467"/>
    </source>
</evidence>
<comment type="caution">
    <text evidence="5">The sequence shown here is derived from an EMBL/GenBank/DDBJ whole genome shotgun (WGS) entry which is preliminary data.</text>
</comment>
<feature type="domain" description="Beta-galactosidase galactose-binding" evidence="4">
    <location>
        <begin position="150"/>
        <end position="208"/>
    </location>
</feature>
<sequence length="232" mass="25915">MSEKASLKQIYGEVQEAEELMSMNELGMDFGYVLYEAAISADVEENKLELENVRDFAAVYVDDRLVGKLTDENKSISFKTTLGEHRLKLYAENIGRITYGPEILDNSKGLFGKALLNGTVIDNWKMTPLEVRDCQVDELQFSACEETATPGFYRGTFQQEAPGEVHLDISAWGMGEVWVNGQYAGSYWSESTQQSVPVSASALREGKNQIVIFELKSIGTQVVRLSDTPIFK</sequence>
<dbReference type="AlphaFoldDB" id="A0A6L3KUC2"/>
<dbReference type="GO" id="GO:0005975">
    <property type="term" value="P:carbohydrate metabolic process"/>
    <property type="evidence" value="ECO:0007669"/>
    <property type="project" value="InterPro"/>
</dbReference>
<keyword evidence="1" id="KW-0378">Hydrolase</keyword>
<dbReference type="PANTHER" id="PTHR23421">
    <property type="entry name" value="BETA-GALACTOSIDASE RELATED"/>
    <property type="match status" value="1"/>
</dbReference>
<accession>A0A6L3KUC2</accession>
<dbReference type="EMBL" id="VVYP01000007">
    <property type="protein sequence ID" value="KAA5464211.1"/>
    <property type="molecule type" value="Genomic_DNA"/>
</dbReference>
<dbReference type="Gene3D" id="2.60.120.260">
    <property type="entry name" value="Galactose-binding domain-like"/>
    <property type="match status" value="2"/>
</dbReference>
<evidence type="ECO:0000256" key="2">
    <source>
        <dbReference type="ARBA" id="ARBA00023295"/>
    </source>
</evidence>
<dbReference type="InterPro" id="IPR048912">
    <property type="entry name" value="BetaGal1-like_ABD1"/>
</dbReference>
<organism evidence="5 6">
    <name type="scientific">Bacteroides caccae</name>
    <dbReference type="NCBI Taxonomy" id="47678"/>
    <lineage>
        <taxon>Bacteria</taxon>
        <taxon>Pseudomonadati</taxon>
        <taxon>Bacteroidota</taxon>
        <taxon>Bacteroidia</taxon>
        <taxon>Bacteroidales</taxon>
        <taxon>Bacteroidaceae</taxon>
        <taxon>Bacteroides</taxon>
    </lineage>
</organism>
<dbReference type="InterPro" id="IPR008979">
    <property type="entry name" value="Galactose-bd-like_sf"/>
</dbReference>
<evidence type="ECO:0000256" key="1">
    <source>
        <dbReference type="ARBA" id="ARBA00022801"/>
    </source>
</evidence>
<dbReference type="SUPFAM" id="SSF49785">
    <property type="entry name" value="Galactose-binding domain-like"/>
    <property type="match status" value="1"/>
</dbReference>
<protein>
    <submittedName>
        <fullName evidence="5">Uncharacterized protein</fullName>
    </submittedName>
</protein>
<feature type="domain" description="Beta-galactosidase 1-like first all-beta" evidence="3">
    <location>
        <begin position="21"/>
        <end position="130"/>
    </location>
</feature>
<gene>
    <name evidence="5" type="ORF">F2Y36_07850</name>
</gene>
<evidence type="ECO:0000313" key="6">
    <source>
        <dbReference type="Proteomes" id="UP000475905"/>
    </source>
</evidence>
<reference evidence="5 6" key="1">
    <citation type="journal article" date="2019" name="Nat. Med.">
        <title>A library of human gut bacterial isolates paired with longitudinal multiomics data enables mechanistic microbiome research.</title>
        <authorList>
            <person name="Poyet M."/>
            <person name="Groussin M."/>
            <person name="Gibbons S.M."/>
            <person name="Avila-Pacheco J."/>
            <person name="Jiang X."/>
            <person name="Kearney S.M."/>
            <person name="Perrotta A.R."/>
            <person name="Berdy B."/>
            <person name="Zhao S."/>
            <person name="Lieberman T.D."/>
            <person name="Swanson P.K."/>
            <person name="Smith M."/>
            <person name="Roesemann S."/>
            <person name="Alexander J.E."/>
            <person name="Rich S.A."/>
            <person name="Livny J."/>
            <person name="Vlamakis H."/>
            <person name="Clish C."/>
            <person name="Bullock K."/>
            <person name="Deik A."/>
            <person name="Scott J."/>
            <person name="Pierce K.A."/>
            <person name="Xavier R.J."/>
            <person name="Alm E.J."/>
        </authorList>
    </citation>
    <scope>NUCLEOTIDE SEQUENCE [LARGE SCALE GENOMIC DNA]</scope>
    <source>
        <strain evidence="5 6">BIOML-A31</strain>
    </source>
</reference>